<dbReference type="InterPro" id="IPR025110">
    <property type="entry name" value="AMP-bd_C"/>
</dbReference>
<dbReference type="Pfam" id="PF13193">
    <property type="entry name" value="AMP-binding_C"/>
    <property type="match status" value="1"/>
</dbReference>
<dbReference type="PROSITE" id="PS00455">
    <property type="entry name" value="AMP_BINDING"/>
    <property type="match status" value="1"/>
</dbReference>
<evidence type="ECO:0000259" key="2">
    <source>
        <dbReference type="Pfam" id="PF13193"/>
    </source>
</evidence>
<reference evidence="3" key="1">
    <citation type="submission" date="2020-05" db="EMBL/GenBank/DDBJ databases">
        <authorList>
            <person name="Chiriac C."/>
            <person name="Salcher M."/>
            <person name="Ghai R."/>
            <person name="Kavagutti S V."/>
        </authorList>
    </citation>
    <scope>NUCLEOTIDE SEQUENCE</scope>
</reference>
<dbReference type="GO" id="GO:0016878">
    <property type="term" value="F:acid-thiol ligase activity"/>
    <property type="evidence" value="ECO:0007669"/>
    <property type="project" value="UniProtKB-ARBA"/>
</dbReference>
<dbReference type="InterPro" id="IPR000873">
    <property type="entry name" value="AMP-dep_synth/lig_dom"/>
</dbReference>
<evidence type="ECO:0000259" key="1">
    <source>
        <dbReference type="Pfam" id="PF00501"/>
    </source>
</evidence>
<organism evidence="3">
    <name type="scientific">freshwater metagenome</name>
    <dbReference type="NCBI Taxonomy" id="449393"/>
    <lineage>
        <taxon>unclassified sequences</taxon>
        <taxon>metagenomes</taxon>
        <taxon>ecological metagenomes</taxon>
    </lineage>
</organism>
<feature type="domain" description="AMP-binding enzyme C-terminal" evidence="2">
    <location>
        <begin position="449"/>
        <end position="524"/>
    </location>
</feature>
<dbReference type="Pfam" id="PF00501">
    <property type="entry name" value="AMP-binding"/>
    <property type="match status" value="1"/>
</dbReference>
<dbReference type="Gene3D" id="3.40.50.12780">
    <property type="entry name" value="N-terminal domain of ligase-like"/>
    <property type="match status" value="1"/>
</dbReference>
<dbReference type="NCBIfam" id="NF005863">
    <property type="entry name" value="PRK07798.1"/>
    <property type="match status" value="1"/>
</dbReference>
<gene>
    <name evidence="3" type="ORF">UFOPK4179_01103</name>
</gene>
<name>A0A6J6AHG8_9ZZZZ</name>
<dbReference type="PANTHER" id="PTHR43767">
    <property type="entry name" value="LONG-CHAIN-FATTY-ACID--COA LIGASE"/>
    <property type="match status" value="1"/>
</dbReference>
<proteinExistence type="predicted"/>
<dbReference type="EMBL" id="CAETWZ010000122">
    <property type="protein sequence ID" value="CAB4368305.1"/>
    <property type="molecule type" value="Genomic_DNA"/>
</dbReference>
<feature type="domain" description="AMP-dependent synthetase/ligase" evidence="1">
    <location>
        <begin position="14"/>
        <end position="389"/>
    </location>
</feature>
<accession>A0A6J6AHG8</accession>
<dbReference type="PANTHER" id="PTHR43767:SF1">
    <property type="entry name" value="NONRIBOSOMAL PEPTIDE SYNTHASE PES1 (EUROFUNG)-RELATED"/>
    <property type="match status" value="1"/>
</dbReference>
<dbReference type="SUPFAM" id="SSF56801">
    <property type="entry name" value="Acetyl-CoA synthetase-like"/>
    <property type="match status" value="1"/>
</dbReference>
<protein>
    <submittedName>
        <fullName evidence="3">Unannotated protein</fullName>
    </submittedName>
</protein>
<dbReference type="InterPro" id="IPR045851">
    <property type="entry name" value="AMP-bd_C_sf"/>
</dbReference>
<sequence length="541" mass="58366">MVTWNYGVMWKGIAQADPTRPAQIFGDVVYSWGDFHQRSNALAVDMKAAGLSSQSKVAHYLYNCPEYLETTFASYLAGFVPVNTNYRYGPEEITYLFDNSDAEAVVFHAVFADLCDQVRSALPKVKRWYMVPDESGTKLPSWAIDYNSIVTKTVDDIVPPSPLSDDDMLFLYTGGTTGMPKGVMWRQEDLLQVLGRGGNAITGVPPADSMDEVISRVQPGGTGMKSLVACPLMHGTGQFSAFINLSMGGCVITMPNRNFDPALLWQTVQDRGVNSIVIVGQAFAGPMLESLDANPGRWNLSSVVQMGSSGVMWSQENKNALLEHIPQMLITDSFGSSEAVGMGMSVAAKGAAPKTAQFALGPNCVVFTEDGNRVAPGSGESGLVAVGGAIPVGYYKDEVKTAQTFRTFEGRRWTVPGDWAEVNTDGTLHLLGRGSVCINTGGEKVFPEEVEEMVKTHASVRDAVAVGIPDTRFGETICVVVEAEPGETPTLEELSAHVKSRLAAYKAPRNVVVISTIGRAPNGKVDYKRLKQHAIDTLGTK</sequence>
<dbReference type="InterPro" id="IPR042099">
    <property type="entry name" value="ANL_N_sf"/>
</dbReference>
<dbReference type="InterPro" id="IPR050237">
    <property type="entry name" value="ATP-dep_AMP-bd_enzyme"/>
</dbReference>
<dbReference type="InterPro" id="IPR020845">
    <property type="entry name" value="AMP-binding_CS"/>
</dbReference>
<evidence type="ECO:0000313" key="3">
    <source>
        <dbReference type="EMBL" id="CAB4368305.1"/>
    </source>
</evidence>
<dbReference type="Gene3D" id="3.30.300.30">
    <property type="match status" value="1"/>
</dbReference>
<dbReference type="AlphaFoldDB" id="A0A6J6AHG8"/>